<reference evidence="2" key="1">
    <citation type="submission" date="2023-08" db="EMBL/GenBank/DDBJ databases">
        <title>A de novo genome assembly of Solanum verrucosum Schlechtendal, a Mexican diploid species geographically isolated from the other diploid A-genome species in potato relatives.</title>
        <authorList>
            <person name="Hosaka K."/>
        </authorList>
    </citation>
    <scope>NUCLEOTIDE SEQUENCE</scope>
    <source>
        <tissue evidence="2">Young leaves</tissue>
    </source>
</reference>
<feature type="domain" description="SEC63" evidence="1">
    <location>
        <begin position="53"/>
        <end position="123"/>
    </location>
</feature>
<organism evidence="2 3">
    <name type="scientific">Solanum verrucosum</name>
    <dbReference type="NCBI Taxonomy" id="315347"/>
    <lineage>
        <taxon>Eukaryota</taxon>
        <taxon>Viridiplantae</taxon>
        <taxon>Streptophyta</taxon>
        <taxon>Embryophyta</taxon>
        <taxon>Tracheophyta</taxon>
        <taxon>Spermatophyta</taxon>
        <taxon>Magnoliopsida</taxon>
        <taxon>eudicotyledons</taxon>
        <taxon>Gunneridae</taxon>
        <taxon>Pentapetalae</taxon>
        <taxon>asterids</taxon>
        <taxon>lamiids</taxon>
        <taxon>Solanales</taxon>
        <taxon>Solanaceae</taxon>
        <taxon>Solanoideae</taxon>
        <taxon>Solaneae</taxon>
        <taxon>Solanum</taxon>
    </lineage>
</organism>
<dbReference type="InterPro" id="IPR036388">
    <property type="entry name" value="WH-like_DNA-bd_sf"/>
</dbReference>
<proteinExistence type="predicted"/>
<evidence type="ECO:0000313" key="3">
    <source>
        <dbReference type="Proteomes" id="UP001234989"/>
    </source>
</evidence>
<evidence type="ECO:0000313" key="2">
    <source>
        <dbReference type="EMBL" id="WMV35433.1"/>
    </source>
</evidence>
<protein>
    <recommendedName>
        <fullName evidence="1">SEC63 domain-containing protein</fullName>
    </recommendedName>
</protein>
<dbReference type="Proteomes" id="UP001234989">
    <property type="component" value="Chromosome 6"/>
</dbReference>
<dbReference type="Gene3D" id="1.10.10.10">
    <property type="entry name" value="Winged helix-like DNA-binding domain superfamily/Winged helix DNA-binding domain"/>
    <property type="match status" value="1"/>
</dbReference>
<dbReference type="InterPro" id="IPR004179">
    <property type="entry name" value="Sec63-dom"/>
</dbReference>
<name>A0AAF0R7B4_SOLVR</name>
<dbReference type="AlphaFoldDB" id="A0AAF0R7B4"/>
<dbReference type="Gene3D" id="1.10.3380.10">
    <property type="entry name" value="Sec63 N-terminal domain-like domain"/>
    <property type="match status" value="1"/>
</dbReference>
<dbReference type="GO" id="GO:0004386">
    <property type="term" value="F:helicase activity"/>
    <property type="evidence" value="ECO:0007669"/>
    <property type="project" value="UniProtKB-KW"/>
</dbReference>
<evidence type="ECO:0000259" key="1">
    <source>
        <dbReference type="Pfam" id="PF02889"/>
    </source>
</evidence>
<dbReference type="SUPFAM" id="SSF158702">
    <property type="entry name" value="Sec63 N-terminal domain-like"/>
    <property type="match status" value="1"/>
</dbReference>
<dbReference type="EMBL" id="CP133617">
    <property type="protein sequence ID" value="WMV35433.1"/>
    <property type="molecule type" value="Genomic_DNA"/>
</dbReference>
<gene>
    <name evidence="2" type="ORF">MTR67_028818</name>
</gene>
<dbReference type="Pfam" id="PF02889">
    <property type="entry name" value="Sec63"/>
    <property type="match status" value="1"/>
</dbReference>
<keyword evidence="3" id="KW-1185">Reference proteome</keyword>
<accession>A0AAF0R7B4</accession>
<sequence length="123" mass="13771">MVRNPSLYGLAAAGVKTEDALEERCAELVHSAAALLDKNNLIKYDRKSGYFQEEFKCVTVRQDEKMELAKLLDHVPIPIKESLEEPSAKINILLQAYISQLKLEGLSLSSDMVYITQSAARLM</sequence>